<reference evidence="2 3" key="1">
    <citation type="submission" date="2020-01" db="EMBL/GenBank/DDBJ databases">
        <title>Paenibacillus sp. nov., isolated from tomato rhizosphere.</title>
        <authorList>
            <person name="Weon H.-Y."/>
            <person name="Lee S.A."/>
        </authorList>
    </citation>
    <scope>NUCLEOTIDE SEQUENCE [LARGE SCALE GENOMIC DNA]</scope>
    <source>
        <strain evidence="2 3">12200R-189</strain>
    </source>
</reference>
<evidence type="ECO:0000313" key="2">
    <source>
        <dbReference type="EMBL" id="QHT59392.1"/>
    </source>
</evidence>
<feature type="region of interest" description="Disordered" evidence="1">
    <location>
        <begin position="598"/>
        <end position="618"/>
    </location>
</feature>
<dbReference type="KEGG" id="plyc:GXP70_05010"/>
<dbReference type="EMBL" id="CP048209">
    <property type="protein sequence ID" value="QHT59392.1"/>
    <property type="molecule type" value="Genomic_DNA"/>
</dbReference>
<evidence type="ECO:0000256" key="1">
    <source>
        <dbReference type="SAM" id="MobiDB-lite"/>
    </source>
</evidence>
<organism evidence="2 3">
    <name type="scientific">Paenibacillus lycopersici</name>
    <dbReference type="NCBI Taxonomy" id="2704462"/>
    <lineage>
        <taxon>Bacteria</taxon>
        <taxon>Bacillati</taxon>
        <taxon>Bacillota</taxon>
        <taxon>Bacilli</taxon>
        <taxon>Bacillales</taxon>
        <taxon>Paenibacillaceae</taxon>
        <taxon>Paenibacillus</taxon>
    </lineage>
</organism>
<dbReference type="RefSeq" id="WP_162355458.1">
    <property type="nucleotide sequence ID" value="NZ_CP048209.1"/>
</dbReference>
<name>A0A6C0FTP7_9BACL</name>
<evidence type="ECO:0000313" key="3">
    <source>
        <dbReference type="Proteomes" id="UP000476064"/>
    </source>
</evidence>
<dbReference type="AlphaFoldDB" id="A0A6C0FTP7"/>
<protein>
    <submittedName>
        <fullName evidence="2">DUF4091 domain-containing protein</fullName>
    </submittedName>
</protein>
<sequence length="618" mass="70529">MDIYLIKDYARVDGVTGRFVERAYEHELERFDRELALHTGANQYVSFQVIVDAGGEPVESADISFGDLQGPGRLSAKNAEAFIEWFHETEEQAIPDCLVPLDSGFPFRIPQHPDYLPVQRVGALWVDWFVPREAAAGEYEGVVRVRANAVEREFVLRLVVHAVTVPDRSLMTADLNAYADSISPVFPHLSANPDRYEDGSFFDVERQVVAMAREHRALYHNLGYKHSGIVTPSFAPELEGEGKHIRVKSWELFDRHFGPYLDGTAFADSRRGAYPIEYLYLPFHVNWPARFEKWGKKGFRTEVRRIMAEFIRHFEEKGWTQTKLELFLNHKKQYRFYPFTLDEIWYEHDEEPFEQFYDIIKDTYDSTSVPFVFRTDESNHYGNHYRNEYADMCDLWVVNAGMFSWFPDSVEIMKQKGNVVWLYGGVLRQLSCPLTTLFTWPMQTFMSGVDGFCVWNAFGHGRIDYLKAPNADEIIMYPGVPFGIEGPVPSIRLKALRNAMQLADVLMCTNGYDYETRSSFNRQVKDIVNGHYGFADDGGWWKATPDFVDTPPRYWDFGPGGLVEQACSPEPSHGKSPRLIECIRQDVLTHLGASGLFAPAAPGDSRTEEAPAGAASGS</sequence>
<accession>A0A6C0FTP7</accession>
<keyword evidence="3" id="KW-1185">Reference proteome</keyword>
<dbReference type="Proteomes" id="UP000476064">
    <property type="component" value="Chromosome"/>
</dbReference>
<gene>
    <name evidence="2" type="ORF">GXP70_05010</name>
</gene>
<proteinExistence type="predicted"/>